<proteinExistence type="predicted"/>
<comment type="caution">
    <text evidence="2">The sequence shown here is derived from an EMBL/GenBank/DDBJ whole genome shotgun (WGS) entry which is preliminary data.</text>
</comment>
<keyword evidence="3" id="KW-1185">Reference proteome</keyword>
<reference evidence="2 3" key="1">
    <citation type="submission" date="2018-04" db="EMBL/GenBank/DDBJ databases">
        <title>Genomic Encyclopedia of Archaeal and Bacterial Type Strains, Phase II (KMG-II): from individual species to whole genera.</title>
        <authorList>
            <person name="Goeker M."/>
        </authorList>
    </citation>
    <scope>NUCLEOTIDE SEQUENCE [LARGE SCALE GENOMIC DNA]</scope>
    <source>
        <strain evidence="2 3">DSM 45169</strain>
    </source>
</reference>
<dbReference type="Proteomes" id="UP000241639">
    <property type="component" value="Unassembled WGS sequence"/>
</dbReference>
<feature type="region of interest" description="Disordered" evidence="1">
    <location>
        <begin position="1"/>
        <end position="65"/>
    </location>
</feature>
<organism evidence="2 3">
    <name type="scientific">Desmospora activa DSM 45169</name>
    <dbReference type="NCBI Taxonomy" id="1121389"/>
    <lineage>
        <taxon>Bacteria</taxon>
        <taxon>Bacillati</taxon>
        <taxon>Bacillota</taxon>
        <taxon>Bacilli</taxon>
        <taxon>Bacillales</taxon>
        <taxon>Thermoactinomycetaceae</taxon>
        <taxon>Desmospora</taxon>
    </lineage>
</organism>
<accession>A0A2T4ZCT1</accession>
<gene>
    <name evidence="2" type="ORF">C8J48_2320</name>
</gene>
<protein>
    <submittedName>
        <fullName evidence="2">Uncharacterized protein</fullName>
    </submittedName>
</protein>
<name>A0A2T4ZCT1_9BACL</name>
<sequence length="65" mass="7560">MKGGTILSYPEDPWLNPEMDPKKLIDFPDEDDPGTNVLQSIQEMWGPTPYDEESDRNAELRKPRR</sequence>
<dbReference type="EMBL" id="PZZP01000001">
    <property type="protein sequence ID" value="PTM59690.1"/>
    <property type="molecule type" value="Genomic_DNA"/>
</dbReference>
<evidence type="ECO:0000313" key="2">
    <source>
        <dbReference type="EMBL" id="PTM59690.1"/>
    </source>
</evidence>
<dbReference type="AlphaFoldDB" id="A0A2T4ZCT1"/>
<evidence type="ECO:0000256" key="1">
    <source>
        <dbReference type="SAM" id="MobiDB-lite"/>
    </source>
</evidence>
<evidence type="ECO:0000313" key="3">
    <source>
        <dbReference type="Proteomes" id="UP000241639"/>
    </source>
</evidence>
<feature type="compositionally biased region" description="Basic and acidic residues" evidence="1">
    <location>
        <begin position="55"/>
        <end position="65"/>
    </location>
</feature>